<dbReference type="RefSeq" id="XP_009056299.1">
    <property type="nucleotide sequence ID" value="XM_009058051.1"/>
</dbReference>
<evidence type="ECO:0000256" key="2">
    <source>
        <dbReference type="ARBA" id="ARBA00005787"/>
    </source>
</evidence>
<dbReference type="OrthoDB" id="10012538at2759"/>
<dbReference type="GO" id="GO:0007605">
    <property type="term" value="P:sensory perception of sound"/>
    <property type="evidence" value="ECO:0007669"/>
    <property type="project" value="UniProtKB-ARBA"/>
</dbReference>
<feature type="transmembrane region" description="Helical" evidence="6">
    <location>
        <begin position="140"/>
        <end position="164"/>
    </location>
</feature>
<evidence type="ECO:0000256" key="3">
    <source>
        <dbReference type="ARBA" id="ARBA00022692"/>
    </source>
</evidence>
<dbReference type="EMBL" id="KB201977">
    <property type="protein sequence ID" value="ESO93095.1"/>
    <property type="molecule type" value="Genomic_DNA"/>
</dbReference>
<evidence type="ECO:0008006" key="9">
    <source>
        <dbReference type="Google" id="ProtNLM"/>
    </source>
</evidence>
<gene>
    <name evidence="7" type="ORF">LOTGIDRAFT_232832</name>
</gene>
<proteinExistence type="inferred from homology"/>
<protein>
    <recommendedName>
        <fullName evidence="9">MARVEL domain-containing protein</fullName>
    </recommendedName>
</protein>
<evidence type="ECO:0000256" key="4">
    <source>
        <dbReference type="ARBA" id="ARBA00022989"/>
    </source>
</evidence>
<dbReference type="PANTHER" id="PTHR31548">
    <property type="entry name" value="CLARIN"/>
    <property type="match status" value="1"/>
</dbReference>
<dbReference type="OMA" id="HLGYSFY"/>
<evidence type="ECO:0000256" key="6">
    <source>
        <dbReference type="SAM" id="Phobius"/>
    </source>
</evidence>
<reference evidence="7 8" key="1">
    <citation type="journal article" date="2013" name="Nature">
        <title>Insights into bilaterian evolution from three spiralian genomes.</title>
        <authorList>
            <person name="Simakov O."/>
            <person name="Marletaz F."/>
            <person name="Cho S.J."/>
            <person name="Edsinger-Gonzales E."/>
            <person name="Havlak P."/>
            <person name="Hellsten U."/>
            <person name="Kuo D.H."/>
            <person name="Larsson T."/>
            <person name="Lv J."/>
            <person name="Arendt D."/>
            <person name="Savage R."/>
            <person name="Osoegawa K."/>
            <person name="de Jong P."/>
            <person name="Grimwood J."/>
            <person name="Chapman J.A."/>
            <person name="Shapiro H."/>
            <person name="Aerts A."/>
            <person name="Otillar R.P."/>
            <person name="Terry A.Y."/>
            <person name="Boore J.L."/>
            <person name="Grigoriev I.V."/>
            <person name="Lindberg D.R."/>
            <person name="Seaver E.C."/>
            <person name="Weisblat D.A."/>
            <person name="Putnam N.H."/>
            <person name="Rokhsar D.S."/>
        </authorList>
    </citation>
    <scope>NUCLEOTIDE SEQUENCE [LARGE SCALE GENOMIC DNA]</scope>
</reference>
<name>V4ADA6_LOTGI</name>
<feature type="transmembrane region" description="Helical" evidence="6">
    <location>
        <begin position="101"/>
        <end position="128"/>
    </location>
</feature>
<keyword evidence="5 6" id="KW-0472">Membrane</keyword>
<comment type="similarity">
    <text evidence="2">Belongs to the clarin family.</text>
</comment>
<keyword evidence="3 6" id="KW-0812">Transmembrane</keyword>
<dbReference type="CTD" id="20249059"/>
<sequence>MRDNKKGYLILTFFLGLAGVILMVVAFATENWIVAHPVKNHTISDVNNNTDDASADFPKYTGIITLGLFKGQRTLNYGFGDRSLDIYVQQLNDDGLSHFGLWVSTIVMLSLGIVWGLIAIGFTVYNIFGKPIETVTGEMGLYLWNGLSCTFSLLAVFIYVGLYINNLSVNLFSADDVKAGWTNKDNTDFGISFYFLVGAVGAFLINNILLCMSGQKCWCSYSRAGEKEIDNGMILY</sequence>
<comment type="subcellular location">
    <subcellularLocation>
        <location evidence="1">Membrane</location>
        <topology evidence="1">Multi-pass membrane protein</topology>
    </subcellularLocation>
</comment>
<dbReference type="GeneID" id="20249059"/>
<dbReference type="Gene3D" id="1.20.140.150">
    <property type="match status" value="1"/>
</dbReference>
<dbReference type="HOGENOM" id="CLU_106558_0_0_1"/>
<feature type="transmembrane region" description="Helical" evidence="6">
    <location>
        <begin position="191"/>
        <end position="212"/>
    </location>
</feature>
<dbReference type="Pfam" id="PF25807">
    <property type="entry name" value="Clarin-2"/>
    <property type="match status" value="1"/>
</dbReference>
<evidence type="ECO:0000256" key="1">
    <source>
        <dbReference type="ARBA" id="ARBA00004141"/>
    </source>
</evidence>
<dbReference type="KEGG" id="lgi:LOTGIDRAFT_232832"/>
<accession>V4ADA6</accession>
<dbReference type="GO" id="GO:0016020">
    <property type="term" value="C:membrane"/>
    <property type="evidence" value="ECO:0007669"/>
    <property type="project" value="UniProtKB-SubCell"/>
</dbReference>
<dbReference type="PANTHER" id="PTHR31548:SF1">
    <property type="entry name" value="LD47387P"/>
    <property type="match status" value="1"/>
</dbReference>
<evidence type="ECO:0000256" key="5">
    <source>
        <dbReference type="ARBA" id="ARBA00023136"/>
    </source>
</evidence>
<evidence type="ECO:0000313" key="7">
    <source>
        <dbReference type="EMBL" id="ESO93095.1"/>
    </source>
</evidence>
<dbReference type="STRING" id="225164.V4ADA6"/>
<feature type="transmembrane region" description="Helical" evidence="6">
    <location>
        <begin position="7"/>
        <end position="28"/>
    </location>
</feature>
<dbReference type="TCDB" id="9.A.46.2.5">
    <property type="family name" value="the clarin (clrn) family"/>
</dbReference>
<evidence type="ECO:0000313" key="8">
    <source>
        <dbReference type="Proteomes" id="UP000030746"/>
    </source>
</evidence>
<dbReference type="AlphaFoldDB" id="V4ADA6"/>
<organism evidence="7 8">
    <name type="scientific">Lottia gigantea</name>
    <name type="common">Giant owl limpet</name>
    <dbReference type="NCBI Taxonomy" id="225164"/>
    <lineage>
        <taxon>Eukaryota</taxon>
        <taxon>Metazoa</taxon>
        <taxon>Spiralia</taxon>
        <taxon>Lophotrochozoa</taxon>
        <taxon>Mollusca</taxon>
        <taxon>Gastropoda</taxon>
        <taxon>Patellogastropoda</taxon>
        <taxon>Lottioidea</taxon>
        <taxon>Lottiidae</taxon>
        <taxon>Lottia</taxon>
    </lineage>
</organism>
<keyword evidence="8" id="KW-1185">Reference proteome</keyword>
<dbReference type="InterPro" id="IPR026748">
    <property type="entry name" value="Clarin"/>
</dbReference>
<keyword evidence="4 6" id="KW-1133">Transmembrane helix</keyword>
<dbReference type="Proteomes" id="UP000030746">
    <property type="component" value="Unassembled WGS sequence"/>
</dbReference>